<sequence length="167" mass="18511">MVRLPLIAVDLPLRYAQHADLAHAWQILQMTVGGNTVFRRALFLAAGGFPQDPLFRRLGGEDGALGRAFVAATVVGTLFDQWGESGLNGQKCGNDSVQAAGVLHFCRDGMHAERLLDAVLFQRHDPQVLHYLPQAEQVTQRIIRQLQQLSPALQVEKCGVMPLYWQV</sequence>
<dbReference type="AlphaFoldDB" id="A0A1W1UR59"/>
<accession>A0A1W1UR59</accession>
<organism evidence="1 2">
    <name type="scientific">Pasteurella testudinis DSM 23072</name>
    <dbReference type="NCBI Taxonomy" id="1122938"/>
    <lineage>
        <taxon>Bacteria</taxon>
        <taxon>Pseudomonadati</taxon>
        <taxon>Pseudomonadota</taxon>
        <taxon>Gammaproteobacteria</taxon>
        <taxon>Pasteurellales</taxon>
        <taxon>Pasteurellaceae</taxon>
        <taxon>Pasteurella</taxon>
    </lineage>
</organism>
<name>A0A1W1UR59_9PAST</name>
<reference evidence="2" key="1">
    <citation type="submission" date="2017-04" db="EMBL/GenBank/DDBJ databases">
        <authorList>
            <person name="Varghese N."/>
            <person name="Submissions S."/>
        </authorList>
    </citation>
    <scope>NUCLEOTIDE SEQUENCE [LARGE SCALE GENOMIC DNA]</scope>
    <source>
        <strain evidence="2">DSM 23072</strain>
    </source>
</reference>
<keyword evidence="2" id="KW-1185">Reference proteome</keyword>
<proteinExistence type="predicted"/>
<evidence type="ECO:0000313" key="2">
    <source>
        <dbReference type="Proteomes" id="UP000192408"/>
    </source>
</evidence>
<dbReference type="STRING" id="1122938.SAMN05660772_00653"/>
<dbReference type="EMBL" id="FWWV01000013">
    <property type="protein sequence ID" value="SMB83628.1"/>
    <property type="molecule type" value="Genomic_DNA"/>
</dbReference>
<protein>
    <submittedName>
        <fullName evidence="1">Uncharacterized protein</fullName>
    </submittedName>
</protein>
<gene>
    <name evidence="1" type="ORF">SAMN05660772_00653</name>
</gene>
<evidence type="ECO:0000313" key="1">
    <source>
        <dbReference type="EMBL" id="SMB83628.1"/>
    </source>
</evidence>
<dbReference type="Proteomes" id="UP000192408">
    <property type="component" value="Unassembled WGS sequence"/>
</dbReference>